<name>A0ABR4PB93_9HELO</name>
<keyword evidence="2" id="KW-1185">Reference proteome</keyword>
<sequence>MATILPEEVGVGCILSLPRPKPYVASVHDHNCEADCRPRLEFCHLKKKAYGHPIVILQLKRTDSELEIIFALISSFRRTRLEEFLELQSDSNSHMVPYVPISTSSDFRAALHYRFEGRGMLRQSYIVLPHRFTLPLSSFRTFANQLERPYAYSTRLDRDSYLRLMKRLNLPADDFVPTQVLRDNGARARYLEVHEQPRESLGDEHQTLTSLAVGESDHESLSSLGTDIISVFDLELADFYTASPIASNMDLSSAEAGPCTIAASSDQHTSTVSEPTPAALPARIDIHFEVQDEVYPSTWGQLFWGFLGCLF</sequence>
<reference evidence="1 2" key="1">
    <citation type="submission" date="2024-06" db="EMBL/GenBank/DDBJ databases">
        <title>Complete genome of Phlyctema vagabunda strain 19-DSS-EL-015.</title>
        <authorList>
            <person name="Fiorenzani C."/>
        </authorList>
    </citation>
    <scope>NUCLEOTIDE SEQUENCE [LARGE SCALE GENOMIC DNA]</scope>
    <source>
        <strain evidence="1 2">19-DSS-EL-015</strain>
    </source>
</reference>
<evidence type="ECO:0000313" key="2">
    <source>
        <dbReference type="Proteomes" id="UP001629113"/>
    </source>
</evidence>
<comment type="caution">
    <text evidence="1">The sequence shown here is derived from an EMBL/GenBank/DDBJ whole genome shotgun (WGS) entry which is preliminary data.</text>
</comment>
<accession>A0ABR4PB93</accession>
<evidence type="ECO:0000313" key="1">
    <source>
        <dbReference type="EMBL" id="KAL3420581.1"/>
    </source>
</evidence>
<dbReference type="EMBL" id="JBFCZG010000006">
    <property type="protein sequence ID" value="KAL3420581.1"/>
    <property type="molecule type" value="Genomic_DNA"/>
</dbReference>
<protein>
    <submittedName>
        <fullName evidence="1">Uncharacterized protein</fullName>
    </submittedName>
</protein>
<gene>
    <name evidence="1" type="ORF">PVAG01_07026</name>
</gene>
<proteinExistence type="predicted"/>
<organism evidence="1 2">
    <name type="scientific">Phlyctema vagabunda</name>
    <dbReference type="NCBI Taxonomy" id="108571"/>
    <lineage>
        <taxon>Eukaryota</taxon>
        <taxon>Fungi</taxon>
        <taxon>Dikarya</taxon>
        <taxon>Ascomycota</taxon>
        <taxon>Pezizomycotina</taxon>
        <taxon>Leotiomycetes</taxon>
        <taxon>Helotiales</taxon>
        <taxon>Dermateaceae</taxon>
        <taxon>Phlyctema</taxon>
    </lineage>
</organism>
<dbReference type="Proteomes" id="UP001629113">
    <property type="component" value="Unassembled WGS sequence"/>
</dbReference>